<feature type="compositionally biased region" description="Polar residues" evidence="2">
    <location>
        <begin position="328"/>
        <end position="355"/>
    </location>
</feature>
<evidence type="ECO:0000313" key="3">
    <source>
        <dbReference type="Proteomes" id="UP000492821"/>
    </source>
</evidence>
<feature type="coiled-coil region" evidence="1">
    <location>
        <begin position="398"/>
        <end position="425"/>
    </location>
</feature>
<organism evidence="3 4">
    <name type="scientific">Panagrellus redivivus</name>
    <name type="common">Microworm</name>
    <dbReference type="NCBI Taxonomy" id="6233"/>
    <lineage>
        <taxon>Eukaryota</taxon>
        <taxon>Metazoa</taxon>
        <taxon>Ecdysozoa</taxon>
        <taxon>Nematoda</taxon>
        <taxon>Chromadorea</taxon>
        <taxon>Rhabditida</taxon>
        <taxon>Tylenchina</taxon>
        <taxon>Panagrolaimomorpha</taxon>
        <taxon>Panagrolaimoidea</taxon>
        <taxon>Panagrolaimidae</taxon>
        <taxon>Panagrellus</taxon>
    </lineage>
</organism>
<keyword evidence="3" id="KW-1185">Reference proteome</keyword>
<name>A0A7E4ZWA0_PANRE</name>
<proteinExistence type="predicted"/>
<keyword evidence="1" id="KW-0175">Coiled coil</keyword>
<evidence type="ECO:0000256" key="2">
    <source>
        <dbReference type="SAM" id="MobiDB-lite"/>
    </source>
</evidence>
<evidence type="ECO:0000256" key="1">
    <source>
        <dbReference type="SAM" id="Coils"/>
    </source>
</evidence>
<dbReference type="AlphaFoldDB" id="A0A7E4ZWA0"/>
<dbReference type="WBParaSite" id="Pan_g2114.t1">
    <property type="protein sequence ID" value="Pan_g2114.t1"/>
    <property type="gene ID" value="Pan_g2114"/>
</dbReference>
<sequence length="436" mass="49671">MEIDPRLLSLSELAILAQTPRELVKVMMNSGMLRPAQNCSRCGKNMTLTTRGSAADGCIWRCRESRNQDCSMKSVRHGTSFERAKLSLADMLKFALLRTSPGDDISRFDVYREYILPDVAETIQNEPCVSTDMTVSLAMLSEQLGIVDPTKSPPRPASSSSKDTNDNVKNERDSPASLFSLFALSEDDSIALSFLVAAVADELENPSTSENVKDQIWAQIHRRISQRVTDSELTPEVLQQHYSMLRRRDEFNGKSARQIAEEMYSKIKGTNHTIRFEDVFDTNLKANYPQWLFDIIFKDPLLSKHVRQRRKRNMTACDNANKKRKTNGDVSSDTVVTNGFSPQPQPEPNTASTPLSFPFLAEESEFTSRQRREEELHQARIRRDEEIHQAQLRHDEELHQARLAMQDAERREVEARTQLTLLQVEIKRAELSALRG</sequence>
<dbReference type="Proteomes" id="UP000492821">
    <property type="component" value="Unassembled WGS sequence"/>
</dbReference>
<feature type="region of interest" description="Disordered" evidence="2">
    <location>
        <begin position="146"/>
        <end position="171"/>
    </location>
</feature>
<reference evidence="4" key="2">
    <citation type="submission" date="2020-10" db="UniProtKB">
        <authorList>
            <consortium name="WormBaseParasite"/>
        </authorList>
    </citation>
    <scope>IDENTIFICATION</scope>
</reference>
<feature type="region of interest" description="Disordered" evidence="2">
    <location>
        <begin position="316"/>
        <end position="355"/>
    </location>
</feature>
<accession>A0A7E4ZWA0</accession>
<evidence type="ECO:0000313" key="4">
    <source>
        <dbReference type="WBParaSite" id="Pan_g2114.t1"/>
    </source>
</evidence>
<reference evidence="3" key="1">
    <citation type="journal article" date="2013" name="Genetics">
        <title>The draft genome and transcriptome of Panagrellus redivivus are shaped by the harsh demands of a free-living lifestyle.</title>
        <authorList>
            <person name="Srinivasan J."/>
            <person name="Dillman A.R."/>
            <person name="Macchietto M.G."/>
            <person name="Heikkinen L."/>
            <person name="Lakso M."/>
            <person name="Fracchia K.M."/>
            <person name="Antoshechkin I."/>
            <person name="Mortazavi A."/>
            <person name="Wong G."/>
            <person name="Sternberg P.W."/>
        </authorList>
    </citation>
    <scope>NUCLEOTIDE SEQUENCE [LARGE SCALE GENOMIC DNA]</scope>
    <source>
        <strain evidence="3">MT8872</strain>
    </source>
</reference>
<protein>
    <submittedName>
        <fullName evidence="4">Uncharacterized protein</fullName>
    </submittedName>
</protein>